<sequence length="165" mass="18092">MSVFVEGDLVLREAIDMTSIADLSLAESMGCYDVTAVCVLVGPYLTALAESLCKRFERREDYGEYGDAMEISDTLEKSAAKLGPKRRQADMGAACLRPVCQHSCLSAFSLVEALPRCFLRCHVYPTIPRSSLWGYRSTIGRPSSIFGLSTAHPCDNCKKPTLSLL</sequence>
<proteinExistence type="predicted"/>
<dbReference type="Proteomes" id="UP000821853">
    <property type="component" value="Unassembled WGS sequence"/>
</dbReference>
<dbReference type="AlphaFoldDB" id="A0A9J6GT16"/>
<comment type="caution">
    <text evidence="1">The sequence shown here is derived from an EMBL/GenBank/DDBJ whole genome shotgun (WGS) entry which is preliminary data.</text>
</comment>
<reference evidence="1 2" key="1">
    <citation type="journal article" date="2020" name="Cell">
        <title>Large-Scale Comparative Analyses of Tick Genomes Elucidate Their Genetic Diversity and Vector Capacities.</title>
        <authorList>
            <consortium name="Tick Genome and Microbiome Consortium (TIGMIC)"/>
            <person name="Jia N."/>
            <person name="Wang J."/>
            <person name="Shi W."/>
            <person name="Du L."/>
            <person name="Sun Y."/>
            <person name="Zhan W."/>
            <person name="Jiang J.F."/>
            <person name="Wang Q."/>
            <person name="Zhang B."/>
            <person name="Ji P."/>
            <person name="Bell-Sakyi L."/>
            <person name="Cui X.M."/>
            <person name="Yuan T.T."/>
            <person name="Jiang B.G."/>
            <person name="Yang W.F."/>
            <person name="Lam T.T."/>
            <person name="Chang Q.C."/>
            <person name="Ding S.J."/>
            <person name="Wang X.J."/>
            <person name="Zhu J.G."/>
            <person name="Ruan X.D."/>
            <person name="Zhao L."/>
            <person name="Wei J.T."/>
            <person name="Ye R.Z."/>
            <person name="Que T.C."/>
            <person name="Du C.H."/>
            <person name="Zhou Y.H."/>
            <person name="Cheng J.X."/>
            <person name="Dai P.F."/>
            <person name="Guo W.B."/>
            <person name="Han X.H."/>
            <person name="Huang E.J."/>
            <person name="Li L.F."/>
            <person name="Wei W."/>
            <person name="Gao Y.C."/>
            <person name="Liu J.Z."/>
            <person name="Shao H.Z."/>
            <person name="Wang X."/>
            <person name="Wang C.C."/>
            <person name="Yang T.C."/>
            <person name="Huo Q.B."/>
            <person name="Li W."/>
            <person name="Chen H.Y."/>
            <person name="Chen S.E."/>
            <person name="Zhou L.G."/>
            <person name="Ni X.B."/>
            <person name="Tian J.H."/>
            <person name="Sheng Y."/>
            <person name="Liu T."/>
            <person name="Pan Y.S."/>
            <person name="Xia L.Y."/>
            <person name="Li J."/>
            <person name="Zhao F."/>
            <person name="Cao W.C."/>
        </authorList>
    </citation>
    <scope>NUCLEOTIDE SEQUENCE [LARGE SCALE GENOMIC DNA]</scope>
    <source>
        <strain evidence="1">HaeL-2018</strain>
    </source>
</reference>
<evidence type="ECO:0000313" key="2">
    <source>
        <dbReference type="Proteomes" id="UP000821853"/>
    </source>
</evidence>
<accession>A0A9J6GT16</accession>
<organism evidence="1 2">
    <name type="scientific">Haemaphysalis longicornis</name>
    <name type="common">Bush tick</name>
    <dbReference type="NCBI Taxonomy" id="44386"/>
    <lineage>
        <taxon>Eukaryota</taxon>
        <taxon>Metazoa</taxon>
        <taxon>Ecdysozoa</taxon>
        <taxon>Arthropoda</taxon>
        <taxon>Chelicerata</taxon>
        <taxon>Arachnida</taxon>
        <taxon>Acari</taxon>
        <taxon>Parasitiformes</taxon>
        <taxon>Ixodida</taxon>
        <taxon>Ixodoidea</taxon>
        <taxon>Ixodidae</taxon>
        <taxon>Haemaphysalinae</taxon>
        <taxon>Haemaphysalis</taxon>
    </lineage>
</organism>
<keyword evidence="2" id="KW-1185">Reference proteome</keyword>
<dbReference type="VEuPathDB" id="VectorBase:HLOH_044442"/>
<gene>
    <name evidence="1" type="ORF">HPB48_016564</name>
</gene>
<dbReference type="OrthoDB" id="5550464at2759"/>
<evidence type="ECO:0000313" key="1">
    <source>
        <dbReference type="EMBL" id="KAH9378299.1"/>
    </source>
</evidence>
<dbReference type="EMBL" id="JABSTR010000008">
    <property type="protein sequence ID" value="KAH9378299.1"/>
    <property type="molecule type" value="Genomic_DNA"/>
</dbReference>
<name>A0A9J6GT16_HAELO</name>
<protein>
    <submittedName>
        <fullName evidence="1">Uncharacterized protein</fullName>
    </submittedName>
</protein>